<dbReference type="InterPro" id="IPR019337">
    <property type="entry name" value="Telomere_length_regulation_dom"/>
</dbReference>
<dbReference type="InParanoid" id="F0XE49"/>
<dbReference type="InterPro" id="IPR038528">
    <property type="entry name" value="TEL2_C_sf"/>
</dbReference>
<feature type="domain" description="Telomere length regulation protein conserved" evidence="3">
    <location>
        <begin position="602"/>
        <end position="713"/>
    </location>
</feature>
<dbReference type="Gene3D" id="1.25.40.720">
    <property type="entry name" value="Telomere length regulation protein 2, C-terminal domain"/>
    <property type="match status" value="2"/>
</dbReference>
<dbReference type="PANTHER" id="PTHR15830">
    <property type="entry name" value="TELOMERE LENGTH REGULATION PROTEIN TEL2 FAMILY MEMBER"/>
    <property type="match status" value="1"/>
</dbReference>
<dbReference type="RefSeq" id="XP_014173100.1">
    <property type="nucleotide sequence ID" value="XM_014317625.1"/>
</dbReference>
<feature type="region of interest" description="Disordered" evidence="2">
    <location>
        <begin position="746"/>
        <end position="767"/>
    </location>
</feature>
<dbReference type="Proteomes" id="UP000007796">
    <property type="component" value="Unassembled WGS sequence"/>
</dbReference>
<sequence>MDALLFCSSEKDDETAREEPPLFQKVKPAIAAPSKTPERQQSSASSADEALEILRSEPGYDSLISSLRFLGTDNTSFNVHEPTPLSAQIVQVLVTAILPNYWTLLQEEHVDLELFLACLRSVTGLSALAVRLRALIAEANTSSATKEQSSNVSWELRAVVAVICKLLADESSVSELWTASVSDVVSDTKRRPLSQEYLNMVGSGRIMSLAAEATSIVQKQSRDLENEVLYWIADGKAYSQWLVRGIIRWGSKDINPEDKKLRGDLLVKAMRLGYPDVVIATLLYDLLDDVENGAAEFSCLLEQLPAHEQKKMLAGILGLMPEKFSRPSSGESTVEDASIIPAMAGLIQQIVGGGGVMQEQLVAWLLSSPGVGLENGIDVRRAAMAVVANDSKSMSDILGKSLAEFGDQLFIKHTPSMQQEAKAQVLLLAAGYVHRTNSRALAALLRTRTYLSTVSNRLSASQTRARFLGMVVGEALSGLVDGGKKLNFDMEEMQSEEAKWYKELVHTNDGVGPIDILRPRGPPVKSSEKAKQRKPTPQETTITAAVRRPVPIPKSSGFVIEELDDSAEDDDDDIVPYGKPDSDAEDSDDDPTMLRRDKPKAPVYIRDLITYFQDTENYDKQRSALTTAPILIRRKATFGTEVQQHARDLAAILVGLHDTYDMDDFHRLRLQGMVSIVVAQPKMVGPWLASMFFEGDYSLAQRASILTALGLAARELAGFDVSEHASAATFPTKQLPERVERLYSQPVASGHGSGGNPQSPSSSLRALPPGALDSIADSLTAKLLGPIAAKAADEATGPNFLKLSSFTSRLNVGRQATKPTKTAKATTTTNTAAPVIATAIFFPLAARFQLALHMLAASSSAAARNTRNVLFEPSVLSLYLKTLAVSLHAVGPGALALPDMTAELWSLLLGSSVQAHCVGDLVVTHAVLFALLALLDVNEGRMREICRDMSREVVQTRDWLMQVLQSTRAGGDGQENEVQMLAAGTYIRLTEGMESYRSLLLGEMIG</sequence>
<dbReference type="GO" id="GO:0051879">
    <property type="term" value="F:Hsp90 protein binding"/>
    <property type="evidence" value="ECO:0007669"/>
    <property type="project" value="TreeGrafter"/>
</dbReference>
<dbReference type="GO" id="GO:0005829">
    <property type="term" value="C:cytosol"/>
    <property type="evidence" value="ECO:0007669"/>
    <property type="project" value="TreeGrafter"/>
</dbReference>
<dbReference type="GeneID" id="25978784"/>
<feature type="compositionally biased region" description="Acidic residues" evidence="2">
    <location>
        <begin position="564"/>
        <end position="574"/>
    </location>
</feature>
<name>F0XE49_GROCL</name>
<protein>
    <recommendedName>
        <fullName evidence="3">Telomere length regulation protein conserved domain-containing protein</fullName>
    </recommendedName>
</protein>
<dbReference type="AlphaFoldDB" id="F0XE49"/>
<evidence type="ECO:0000313" key="4">
    <source>
        <dbReference type="EMBL" id="EFX03618.1"/>
    </source>
</evidence>
<reference evidence="4 5" key="1">
    <citation type="journal article" date="2011" name="Proc. Natl. Acad. Sci. U.S.A.">
        <title>Genome and transcriptome analyses of the mountain pine beetle-fungal symbiont Grosmannia clavigera, a lodgepole pine pathogen.</title>
        <authorList>
            <person name="DiGuistini S."/>
            <person name="Wang Y."/>
            <person name="Liao N.Y."/>
            <person name="Taylor G."/>
            <person name="Tanguay P."/>
            <person name="Feau N."/>
            <person name="Henrissat B."/>
            <person name="Chan S.K."/>
            <person name="Hesse-Orce U."/>
            <person name="Alamouti S.M."/>
            <person name="Tsui C.K.M."/>
            <person name="Docking R.T."/>
            <person name="Levasseur A."/>
            <person name="Haridas S."/>
            <person name="Robertson G."/>
            <person name="Birol I."/>
            <person name="Holt R.A."/>
            <person name="Marra M.A."/>
            <person name="Hamelin R.C."/>
            <person name="Hirst M."/>
            <person name="Jones S.J.M."/>
            <person name="Bohlmann J."/>
            <person name="Breuil C."/>
        </authorList>
    </citation>
    <scope>NUCLEOTIDE SEQUENCE [LARGE SCALE GENOMIC DNA]</scope>
    <source>
        <strain evidence="5">kw1407 / UAMH 11150</strain>
    </source>
</reference>
<dbReference type="GO" id="GO:0051083">
    <property type="term" value="P:'de novo' cotranslational protein folding"/>
    <property type="evidence" value="ECO:0007669"/>
    <property type="project" value="TreeGrafter"/>
</dbReference>
<feature type="region of interest" description="Disordered" evidence="2">
    <location>
        <begin position="511"/>
        <end position="548"/>
    </location>
</feature>
<dbReference type="Pfam" id="PF10193">
    <property type="entry name" value="Telomere_reg-2"/>
    <property type="match status" value="1"/>
</dbReference>
<comment type="similarity">
    <text evidence="1">Belongs to the TEL2 family.</text>
</comment>
<proteinExistence type="inferred from homology"/>
<feature type="region of interest" description="Disordered" evidence="2">
    <location>
        <begin position="1"/>
        <end position="48"/>
    </location>
</feature>
<dbReference type="STRING" id="655863.F0XE49"/>
<dbReference type="GO" id="GO:0042162">
    <property type="term" value="F:telomeric DNA binding"/>
    <property type="evidence" value="ECO:0007669"/>
    <property type="project" value="TreeGrafter"/>
</dbReference>
<dbReference type="PANTHER" id="PTHR15830:SF10">
    <property type="entry name" value="TELOMERE LENGTH REGULATION PROTEIN TEL2 HOMOLOG"/>
    <property type="match status" value="1"/>
</dbReference>
<feature type="region of interest" description="Disordered" evidence="2">
    <location>
        <begin position="564"/>
        <end position="597"/>
    </location>
</feature>
<gene>
    <name evidence="4" type="ORF">CMQ_546</name>
</gene>
<evidence type="ECO:0000256" key="2">
    <source>
        <dbReference type="SAM" id="MobiDB-lite"/>
    </source>
</evidence>
<dbReference type="EMBL" id="GL629765">
    <property type="protein sequence ID" value="EFX03618.1"/>
    <property type="molecule type" value="Genomic_DNA"/>
</dbReference>
<dbReference type="OrthoDB" id="10258062at2759"/>
<dbReference type="HOGENOM" id="CLU_005799_0_0_1"/>
<evidence type="ECO:0000313" key="5">
    <source>
        <dbReference type="Proteomes" id="UP000007796"/>
    </source>
</evidence>
<organism evidence="5">
    <name type="scientific">Grosmannia clavigera (strain kw1407 / UAMH 11150)</name>
    <name type="common">Blue stain fungus</name>
    <name type="synonym">Graphiocladiella clavigera</name>
    <dbReference type="NCBI Taxonomy" id="655863"/>
    <lineage>
        <taxon>Eukaryota</taxon>
        <taxon>Fungi</taxon>
        <taxon>Dikarya</taxon>
        <taxon>Ascomycota</taxon>
        <taxon>Pezizomycotina</taxon>
        <taxon>Sordariomycetes</taxon>
        <taxon>Sordariomycetidae</taxon>
        <taxon>Ophiostomatales</taxon>
        <taxon>Ophiostomataceae</taxon>
        <taxon>Leptographium</taxon>
    </lineage>
</organism>
<evidence type="ECO:0000256" key="1">
    <source>
        <dbReference type="ARBA" id="ARBA00006133"/>
    </source>
</evidence>
<accession>F0XE49</accession>
<dbReference type="InterPro" id="IPR051970">
    <property type="entry name" value="TEL2_Regulation"/>
</dbReference>
<evidence type="ECO:0000259" key="3">
    <source>
        <dbReference type="Pfam" id="PF10193"/>
    </source>
</evidence>
<dbReference type="eggNOG" id="KOG4346">
    <property type="taxonomic scope" value="Eukaryota"/>
</dbReference>
<keyword evidence="5" id="KW-1185">Reference proteome</keyword>